<reference evidence="1" key="1">
    <citation type="journal article" date="2013" name="Nature">
        <title>The genomes of four tapeworm species reveal adaptations to parasitism.</title>
        <authorList>
            <person name="Tsai I.J."/>
            <person name="Zarowiecki M."/>
            <person name="Holroyd N."/>
            <person name="Garciarrubio A."/>
            <person name="Sanchez-Flores A."/>
            <person name="Brooks K.L."/>
            <person name="Tracey A."/>
            <person name="Bobes R.J."/>
            <person name="Fragoso G."/>
            <person name="Sciutto E."/>
            <person name="Aslett M."/>
            <person name="Beasley H."/>
            <person name="Bennett H.M."/>
            <person name="Cai J."/>
            <person name="Camicia F."/>
            <person name="Clark R."/>
            <person name="Cucher M."/>
            <person name="De Silva N."/>
            <person name="Day T.A."/>
            <person name="Deplazes P."/>
            <person name="Estrada K."/>
            <person name="Fernandez C."/>
            <person name="Holland P.W."/>
            <person name="Hou J."/>
            <person name="Hu S."/>
            <person name="Huckvale T."/>
            <person name="Hung S.S."/>
            <person name="Kamenetzky L."/>
            <person name="Keane J.A."/>
            <person name="Kiss F."/>
            <person name="Koziol U."/>
            <person name="Lambert O."/>
            <person name="Liu K."/>
            <person name="Luo X."/>
            <person name="Luo Y."/>
            <person name="Macchiaroli N."/>
            <person name="Nichol S."/>
            <person name="Paps J."/>
            <person name="Parkinson J."/>
            <person name="Pouchkina-Stantcheva N."/>
            <person name="Riddiford N."/>
            <person name="Rosenzvit M."/>
            <person name="Salinas G."/>
            <person name="Wasmuth J.D."/>
            <person name="Zamanian M."/>
            <person name="Zheng Y."/>
            <person name="Cai X."/>
            <person name="Soberon X."/>
            <person name="Olson P.D."/>
            <person name="Laclette J.P."/>
            <person name="Brehm K."/>
            <person name="Berriman M."/>
            <person name="Garciarrubio A."/>
            <person name="Bobes R.J."/>
            <person name="Fragoso G."/>
            <person name="Sanchez-Flores A."/>
            <person name="Estrada K."/>
            <person name="Cevallos M.A."/>
            <person name="Morett E."/>
            <person name="Gonzalez V."/>
            <person name="Portillo T."/>
            <person name="Ochoa-Leyva A."/>
            <person name="Jose M.V."/>
            <person name="Sciutto E."/>
            <person name="Landa A."/>
            <person name="Jimenez L."/>
            <person name="Valdes V."/>
            <person name="Carrero J.C."/>
            <person name="Larralde C."/>
            <person name="Morales-Montor J."/>
            <person name="Limon-Lason J."/>
            <person name="Soberon X."/>
            <person name="Laclette J.P."/>
        </authorList>
    </citation>
    <scope>NUCLEOTIDE SEQUENCE [LARGE SCALE GENOMIC DNA]</scope>
</reference>
<organism evidence="1 2">
    <name type="scientific">Echinococcus multilocularis</name>
    <name type="common">Fox tapeworm</name>
    <dbReference type="NCBI Taxonomy" id="6211"/>
    <lineage>
        <taxon>Eukaryota</taxon>
        <taxon>Metazoa</taxon>
        <taxon>Spiralia</taxon>
        <taxon>Lophotrochozoa</taxon>
        <taxon>Platyhelminthes</taxon>
        <taxon>Cestoda</taxon>
        <taxon>Eucestoda</taxon>
        <taxon>Cyclophyllidea</taxon>
        <taxon>Taeniidae</taxon>
        <taxon>Echinococcus</taxon>
    </lineage>
</organism>
<proteinExistence type="predicted"/>
<evidence type="ECO:0000313" key="1">
    <source>
        <dbReference type="EMBL" id="CUT99715.1"/>
    </source>
</evidence>
<name>A0A0S4MLS3_ECHMU</name>
<protein>
    <submittedName>
        <fullName evidence="1">Ankyrin repeat protein</fullName>
    </submittedName>
</protein>
<sequence length="87" mass="9561">MVRAERGAGGCLAGMPVVDFWKSGLDIKVSGCNYAWRKSNYTNSQECSKYSQSVCKAILGCFKSGSRCANHQASQQWSKSRVPFTSK</sequence>
<dbReference type="EMBL" id="LN902846">
    <property type="protein sequence ID" value="CUT99715.1"/>
    <property type="molecule type" value="Genomic_DNA"/>
</dbReference>
<keyword evidence="2" id="KW-1185">Reference proteome</keyword>
<dbReference type="AlphaFoldDB" id="A0A0S4MLS3"/>
<accession>A0A0S4MLS3</accession>
<dbReference type="Proteomes" id="UP000017246">
    <property type="component" value="Unassembled WGS sequence"/>
</dbReference>
<reference evidence="1" key="2">
    <citation type="submission" date="2015-11" db="EMBL/GenBank/DDBJ databases">
        <authorList>
            <person name="Zhang Y."/>
            <person name="Guo Z."/>
        </authorList>
    </citation>
    <scope>NUCLEOTIDE SEQUENCE</scope>
</reference>
<evidence type="ECO:0000313" key="2">
    <source>
        <dbReference type="Proteomes" id="UP000017246"/>
    </source>
</evidence>